<keyword evidence="2" id="KW-0472">Membrane</keyword>
<reference evidence="4" key="2">
    <citation type="journal article" date="2014" name="ISME J.">
        <title>Microbial stratification in low pH oxic and suboxic macroscopic growths along an acid mine drainage.</title>
        <authorList>
            <person name="Mendez-Garcia C."/>
            <person name="Mesa V."/>
            <person name="Sprenger R.R."/>
            <person name="Richter M."/>
            <person name="Diez M.S."/>
            <person name="Solano J."/>
            <person name="Bargiela R."/>
            <person name="Golyshina O.V."/>
            <person name="Manteca A."/>
            <person name="Ramos J.L."/>
            <person name="Gallego J.R."/>
            <person name="Llorente I."/>
            <person name="Martins Dos Santos V.A."/>
            <person name="Jensen O.N."/>
            <person name="Pelaez A.I."/>
            <person name="Sanchez J."/>
            <person name="Ferrer M."/>
        </authorList>
    </citation>
    <scope>NUCLEOTIDE SEQUENCE</scope>
</reference>
<dbReference type="InterPro" id="IPR003148">
    <property type="entry name" value="RCK_N"/>
</dbReference>
<organism evidence="4">
    <name type="scientific">mine drainage metagenome</name>
    <dbReference type="NCBI Taxonomy" id="410659"/>
    <lineage>
        <taxon>unclassified sequences</taxon>
        <taxon>metagenomes</taxon>
        <taxon>ecological metagenomes</taxon>
    </lineage>
</organism>
<dbReference type="PROSITE" id="PS51201">
    <property type="entry name" value="RCK_N"/>
    <property type="match status" value="1"/>
</dbReference>
<sequence>MLRFRRPAVLLLLVVLGGTLGYMVIERWDLLDSFFMTVITISTVGYREVHPLSTPGKLFTTVLIVVGVGTMLYALGLFAELLSDGELAKWRRDRQLEQRVDALHDHFIICGYGRIGTRVLGELEREGIPHVAIDNNPDAVTRLRQEGRLFIEGDAASEEILHRAGIEKARGLVSAVDSDERAVYITLAARALR</sequence>
<dbReference type="Gene3D" id="1.10.287.70">
    <property type="match status" value="1"/>
</dbReference>
<comment type="caution">
    <text evidence="4">The sequence shown here is derived from an EMBL/GenBank/DDBJ whole genome shotgun (WGS) entry which is preliminary data.</text>
</comment>
<dbReference type="InterPro" id="IPR013099">
    <property type="entry name" value="K_chnl_dom"/>
</dbReference>
<keyword evidence="2" id="KW-1133">Transmembrane helix</keyword>
<dbReference type="InterPro" id="IPR036291">
    <property type="entry name" value="NAD(P)-bd_dom_sf"/>
</dbReference>
<dbReference type="Pfam" id="PF02254">
    <property type="entry name" value="TrkA_N"/>
    <property type="match status" value="1"/>
</dbReference>
<dbReference type="InterPro" id="IPR050721">
    <property type="entry name" value="Trk_Ktr_HKT_K-transport"/>
</dbReference>
<evidence type="ECO:0000259" key="3">
    <source>
        <dbReference type="PROSITE" id="PS51201"/>
    </source>
</evidence>
<comment type="subcellular location">
    <subcellularLocation>
        <location evidence="1">Cell membrane</location>
        <topology evidence="1">Multi-pass membrane protein</topology>
    </subcellularLocation>
</comment>
<dbReference type="PANTHER" id="PTHR43833">
    <property type="entry name" value="POTASSIUM CHANNEL PROTEIN 2-RELATED-RELATED"/>
    <property type="match status" value="1"/>
</dbReference>
<dbReference type="PANTHER" id="PTHR43833:SF9">
    <property type="entry name" value="POTASSIUM CHANNEL PROTEIN YUGO-RELATED"/>
    <property type="match status" value="1"/>
</dbReference>
<feature type="non-terminal residue" evidence="4">
    <location>
        <position position="193"/>
    </location>
</feature>
<name>T0YUD9_9ZZZZ</name>
<keyword evidence="2" id="KW-0812">Transmembrane</keyword>
<protein>
    <submittedName>
        <fullName evidence="4">TrkA-N domain protein</fullName>
    </submittedName>
</protein>
<reference evidence="4" key="1">
    <citation type="submission" date="2013-08" db="EMBL/GenBank/DDBJ databases">
        <authorList>
            <person name="Mendez C."/>
            <person name="Richter M."/>
            <person name="Ferrer M."/>
            <person name="Sanchez J."/>
        </authorList>
    </citation>
    <scope>NUCLEOTIDE SEQUENCE</scope>
</reference>
<evidence type="ECO:0000256" key="1">
    <source>
        <dbReference type="ARBA" id="ARBA00004651"/>
    </source>
</evidence>
<evidence type="ECO:0000256" key="2">
    <source>
        <dbReference type="SAM" id="Phobius"/>
    </source>
</evidence>
<evidence type="ECO:0000313" key="4">
    <source>
        <dbReference type="EMBL" id="EQD35542.1"/>
    </source>
</evidence>
<dbReference type="EMBL" id="AUZY01011265">
    <property type="protein sequence ID" value="EQD35542.1"/>
    <property type="molecule type" value="Genomic_DNA"/>
</dbReference>
<accession>T0YUD9</accession>
<dbReference type="Gene3D" id="3.40.50.720">
    <property type="entry name" value="NAD(P)-binding Rossmann-like Domain"/>
    <property type="match status" value="1"/>
</dbReference>
<dbReference type="GO" id="GO:0006813">
    <property type="term" value="P:potassium ion transport"/>
    <property type="evidence" value="ECO:0007669"/>
    <property type="project" value="InterPro"/>
</dbReference>
<gene>
    <name evidence="4" type="ORF">B1B_16896</name>
</gene>
<feature type="domain" description="RCK N-terminal" evidence="3">
    <location>
        <begin position="104"/>
        <end position="193"/>
    </location>
</feature>
<feature type="transmembrane region" description="Helical" evidence="2">
    <location>
        <begin position="58"/>
        <end position="82"/>
    </location>
</feature>
<dbReference type="AlphaFoldDB" id="T0YUD9"/>
<dbReference type="SUPFAM" id="SSF51735">
    <property type="entry name" value="NAD(P)-binding Rossmann-fold domains"/>
    <property type="match status" value="1"/>
</dbReference>
<dbReference type="SUPFAM" id="SSF81324">
    <property type="entry name" value="Voltage-gated potassium channels"/>
    <property type="match status" value="1"/>
</dbReference>
<proteinExistence type="predicted"/>
<dbReference type="Pfam" id="PF07885">
    <property type="entry name" value="Ion_trans_2"/>
    <property type="match status" value="1"/>
</dbReference>
<dbReference type="GO" id="GO:0005886">
    <property type="term" value="C:plasma membrane"/>
    <property type="evidence" value="ECO:0007669"/>
    <property type="project" value="UniProtKB-SubCell"/>
</dbReference>